<organism evidence="1 2">
    <name type="scientific">Debaryomyces hansenii (strain ATCC 36239 / CBS 767 / BCRC 21394 / JCM 1990 / NBRC 0083 / IGC 2968)</name>
    <name type="common">Yeast</name>
    <name type="synonym">Torulaspora hansenii</name>
    <dbReference type="NCBI Taxonomy" id="284592"/>
    <lineage>
        <taxon>Eukaryota</taxon>
        <taxon>Fungi</taxon>
        <taxon>Dikarya</taxon>
        <taxon>Ascomycota</taxon>
        <taxon>Saccharomycotina</taxon>
        <taxon>Pichiomycetes</taxon>
        <taxon>Debaryomycetaceae</taxon>
        <taxon>Debaryomyces</taxon>
    </lineage>
</organism>
<dbReference type="HOGENOM" id="CLU_2346646_0_0_1"/>
<dbReference type="AlphaFoldDB" id="Q6BXU1"/>
<protein>
    <submittedName>
        <fullName evidence="1">DEHA2B00264p</fullName>
    </submittedName>
</protein>
<name>Q6BXU1_DEBHA</name>
<dbReference type="GeneID" id="2913087"/>
<keyword evidence="2" id="KW-1185">Reference proteome</keyword>
<dbReference type="RefSeq" id="XP_456978.1">
    <property type="nucleotide sequence ID" value="XM_456978.1"/>
</dbReference>
<evidence type="ECO:0000313" key="1">
    <source>
        <dbReference type="EMBL" id="CAG84958.1"/>
    </source>
</evidence>
<accession>Q6BXU1</accession>
<reference evidence="1 2" key="1">
    <citation type="journal article" date="2004" name="Nature">
        <title>Genome evolution in yeasts.</title>
        <authorList>
            <consortium name="Genolevures"/>
            <person name="Dujon B."/>
            <person name="Sherman D."/>
            <person name="Fischer G."/>
            <person name="Durrens P."/>
            <person name="Casaregola S."/>
            <person name="Lafontaine I."/>
            <person name="de Montigny J."/>
            <person name="Marck C."/>
            <person name="Neuveglise C."/>
            <person name="Talla E."/>
            <person name="Goffard N."/>
            <person name="Frangeul L."/>
            <person name="Aigle M."/>
            <person name="Anthouard V."/>
            <person name="Babour A."/>
            <person name="Barbe V."/>
            <person name="Barnay S."/>
            <person name="Blanchin S."/>
            <person name="Beckerich J.M."/>
            <person name="Beyne E."/>
            <person name="Bleykasten C."/>
            <person name="Boisrame A."/>
            <person name="Boyer J."/>
            <person name="Cattolico L."/>
            <person name="Confanioleri F."/>
            <person name="de Daruvar A."/>
            <person name="Despons L."/>
            <person name="Fabre E."/>
            <person name="Fairhead C."/>
            <person name="Ferry-Dumazet H."/>
            <person name="Groppi A."/>
            <person name="Hantraye F."/>
            <person name="Hennequin C."/>
            <person name="Jauniaux N."/>
            <person name="Joyet P."/>
            <person name="Kachouri R."/>
            <person name="Kerrest A."/>
            <person name="Koszul R."/>
            <person name="Lemaire M."/>
            <person name="Lesur I."/>
            <person name="Ma L."/>
            <person name="Muller H."/>
            <person name="Nicaud J.M."/>
            <person name="Nikolski M."/>
            <person name="Oztas S."/>
            <person name="Ozier-Kalogeropoulos O."/>
            <person name="Pellenz S."/>
            <person name="Potier S."/>
            <person name="Richard G.F."/>
            <person name="Straub M.L."/>
            <person name="Suleau A."/>
            <person name="Swennene D."/>
            <person name="Tekaia F."/>
            <person name="Wesolowski-Louvel M."/>
            <person name="Westhof E."/>
            <person name="Wirth B."/>
            <person name="Zeniou-Meyer M."/>
            <person name="Zivanovic I."/>
            <person name="Bolotin-Fukuhara M."/>
            <person name="Thierry A."/>
            <person name="Bouchier C."/>
            <person name="Caudron B."/>
            <person name="Scarpelli C."/>
            <person name="Gaillardin C."/>
            <person name="Weissenbach J."/>
            <person name="Wincker P."/>
            <person name="Souciet J.L."/>
        </authorList>
    </citation>
    <scope>NUCLEOTIDE SEQUENCE [LARGE SCALE GENOMIC DNA]</scope>
    <source>
        <strain evidence="2">ATCC 36239 / CBS 767 / BCRC 21394 / JCM 1990 / NBRC 0083 / IGC 2968</strain>
    </source>
</reference>
<dbReference type="eggNOG" id="KOG2504">
    <property type="taxonomic scope" value="Eukaryota"/>
</dbReference>
<dbReference type="InParanoid" id="Q6BXU1"/>
<dbReference type="EMBL" id="CR382134">
    <property type="protein sequence ID" value="CAG84958.1"/>
    <property type="molecule type" value="Genomic_DNA"/>
</dbReference>
<dbReference type="KEGG" id="dha:DEHA2B00264g"/>
<gene>
    <name evidence="1" type="ordered locus">DEHA2B00264g</name>
</gene>
<evidence type="ECO:0000313" key="2">
    <source>
        <dbReference type="Proteomes" id="UP000000599"/>
    </source>
</evidence>
<sequence length="97" mass="10925">MLFVNFMMASYAVSLLQLYLTQGLLQSFGLSFVSLPALTFVRLSSCGSGVGEIVFNLGMQKVIEARDYHCALRAQAIICCWSHDFRSYFNTYLFKSS</sequence>
<proteinExistence type="predicted"/>
<dbReference type="OrthoDB" id="6499973at2759"/>
<dbReference type="Proteomes" id="UP000000599">
    <property type="component" value="Chromosome B"/>
</dbReference>